<feature type="chain" id="PRO_5043720317" description="Secreted protein" evidence="1">
    <location>
        <begin position="37"/>
        <end position="96"/>
    </location>
</feature>
<reference evidence="2" key="1">
    <citation type="submission" date="2022-12" db="EMBL/GenBank/DDBJ databases">
        <title>Chromosome-level genome assembly of the bean flower thrips Megalurothrips usitatus.</title>
        <authorList>
            <person name="Ma L."/>
            <person name="Liu Q."/>
            <person name="Li H."/>
            <person name="Cai W."/>
        </authorList>
    </citation>
    <scope>NUCLEOTIDE SEQUENCE</scope>
    <source>
        <strain evidence="2">Cailab_2022a</strain>
    </source>
</reference>
<keyword evidence="1" id="KW-0732">Signal</keyword>
<evidence type="ECO:0000256" key="1">
    <source>
        <dbReference type="SAM" id="SignalP"/>
    </source>
</evidence>
<gene>
    <name evidence="2" type="ORF">ONE63_004350</name>
</gene>
<evidence type="ECO:0000313" key="2">
    <source>
        <dbReference type="EMBL" id="KAJ1520132.1"/>
    </source>
</evidence>
<organism evidence="2 3">
    <name type="scientific">Megalurothrips usitatus</name>
    <name type="common">bean blossom thrips</name>
    <dbReference type="NCBI Taxonomy" id="439358"/>
    <lineage>
        <taxon>Eukaryota</taxon>
        <taxon>Metazoa</taxon>
        <taxon>Ecdysozoa</taxon>
        <taxon>Arthropoda</taxon>
        <taxon>Hexapoda</taxon>
        <taxon>Insecta</taxon>
        <taxon>Pterygota</taxon>
        <taxon>Neoptera</taxon>
        <taxon>Paraneoptera</taxon>
        <taxon>Thysanoptera</taxon>
        <taxon>Terebrantia</taxon>
        <taxon>Thripoidea</taxon>
        <taxon>Thripidae</taxon>
        <taxon>Megalurothrips</taxon>
    </lineage>
</organism>
<accession>A0AAV7X6R8</accession>
<protein>
    <recommendedName>
        <fullName evidence="4">Secreted protein</fullName>
    </recommendedName>
</protein>
<feature type="signal peptide" evidence="1">
    <location>
        <begin position="1"/>
        <end position="36"/>
    </location>
</feature>
<evidence type="ECO:0000313" key="3">
    <source>
        <dbReference type="Proteomes" id="UP001075354"/>
    </source>
</evidence>
<dbReference type="Proteomes" id="UP001075354">
    <property type="component" value="Chromosome 15"/>
</dbReference>
<dbReference type="AlphaFoldDB" id="A0AAV7X6R8"/>
<name>A0AAV7X6R8_9NEOP</name>
<sequence>MFLRAMVVPLKRCCFSALWLHCPFMWLWSAATTCCAKGRCSPVDLSELSSPCSCYWRKIRLDSELQAKNLICHLAHFDCSQRLCVAVSLNALLGLG</sequence>
<keyword evidence="3" id="KW-1185">Reference proteome</keyword>
<proteinExistence type="predicted"/>
<evidence type="ECO:0008006" key="4">
    <source>
        <dbReference type="Google" id="ProtNLM"/>
    </source>
</evidence>
<comment type="caution">
    <text evidence="2">The sequence shown here is derived from an EMBL/GenBank/DDBJ whole genome shotgun (WGS) entry which is preliminary data.</text>
</comment>
<dbReference type="EMBL" id="JAPTSV010000015">
    <property type="protein sequence ID" value="KAJ1520132.1"/>
    <property type="molecule type" value="Genomic_DNA"/>
</dbReference>